<sequence>MDGGYEVFEPIDEREPAAPPPVRWDAGFGAGAGAPPSPVTPRAADFSALPSDDNDYFTEKLSKGPREGMGSNENTPHFHAQSGISREGGSKKEKSKNKGEAEMDDTEDETENSSKKKAKGKAKGRGKEKKKGNDKDKKRCWLILLAIGIVVVLLAAIVTGVLVALHLTCTFNFIGPLHKATSCGYKTTAKLPTTTTTNTTTTTASAAVTASANSTSNS</sequence>
<keyword evidence="2" id="KW-1133">Transmembrane helix</keyword>
<name>A0A2A2KW16_9BILA</name>
<evidence type="ECO:0000313" key="3">
    <source>
        <dbReference type="EMBL" id="PAV78082.1"/>
    </source>
</evidence>
<gene>
    <name evidence="3" type="ORF">WR25_12165</name>
</gene>
<proteinExistence type="predicted"/>
<feature type="region of interest" description="Disordered" evidence="1">
    <location>
        <begin position="1"/>
        <end position="133"/>
    </location>
</feature>
<comment type="caution">
    <text evidence="3">The sequence shown here is derived from an EMBL/GenBank/DDBJ whole genome shotgun (WGS) entry which is preliminary data.</text>
</comment>
<keyword evidence="2" id="KW-0812">Transmembrane</keyword>
<dbReference type="EMBL" id="LIAE01007617">
    <property type="protein sequence ID" value="PAV78082.1"/>
    <property type="molecule type" value="Genomic_DNA"/>
</dbReference>
<organism evidence="3 4">
    <name type="scientific">Diploscapter pachys</name>
    <dbReference type="NCBI Taxonomy" id="2018661"/>
    <lineage>
        <taxon>Eukaryota</taxon>
        <taxon>Metazoa</taxon>
        <taxon>Ecdysozoa</taxon>
        <taxon>Nematoda</taxon>
        <taxon>Chromadorea</taxon>
        <taxon>Rhabditida</taxon>
        <taxon>Rhabditina</taxon>
        <taxon>Rhabditomorpha</taxon>
        <taxon>Rhabditoidea</taxon>
        <taxon>Rhabditidae</taxon>
        <taxon>Diploscapter</taxon>
    </lineage>
</organism>
<dbReference type="Proteomes" id="UP000218231">
    <property type="component" value="Unassembled WGS sequence"/>
</dbReference>
<reference evidence="3 4" key="1">
    <citation type="journal article" date="2017" name="Curr. Biol.">
        <title>Genome architecture and evolution of a unichromosomal asexual nematode.</title>
        <authorList>
            <person name="Fradin H."/>
            <person name="Zegar C."/>
            <person name="Gutwein M."/>
            <person name="Lucas J."/>
            <person name="Kovtun M."/>
            <person name="Corcoran D."/>
            <person name="Baugh L.R."/>
            <person name="Kiontke K."/>
            <person name="Gunsalus K."/>
            <person name="Fitch D.H."/>
            <person name="Piano F."/>
        </authorList>
    </citation>
    <scope>NUCLEOTIDE SEQUENCE [LARGE SCALE GENOMIC DNA]</scope>
    <source>
        <strain evidence="3">PF1309</strain>
    </source>
</reference>
<feature type="compositionally biased region" description="Basic and acidic residues" evidence="1">
    <location>
        <begin position="88"/>
        <end position="101"/>
    </location>
</feature>
<accession>A0A2A2KW16</accession>
<evidence type="ECO:0000256" key="1">
    <source>
        <dbReference type="SAM" id="MobiDB-lite"/>
    </source>
</evidence>
<feature type="compositionally biased region" description="Basic and acidic residues" evidence="1">
    <location>
        <begin position="57"/>
        <end position="66"/>
    </location>
</feature>
<feature type="transmembrane region" description="Helical" evidence="2">
    <location>
        <begin position="140"/>
        <end position="167"/>
    </location>
</feature>
<keyword evidence="4" id="KW-1185">Reference proteome</keyword>
<evidence type="ECO:0000256" key="2">
    <source>
        <dbReference type="SAM" id="Phobius"/>
    </source>
</evidence>
<protein>
    <submittedName>
        <fullName evidence="3">Uncharacterized protein</fullName>
    </submittedName>
</protein>
<dbReference type="AlphaFoldDB" id="A0A2A2KW16"/>
<feature type="compositionally biased region" description="Acidic residues" evidence="1">
    <location>
        <begin position="102"/>
        <end position="111"/>
    </location>
</feature>
<evidence type="ECO:0000313" key="4">
    <source>
        <dbReference type="Proteomes" id="UP000218231"/>
    </source>
</evidence>
<keyword evidence="2" id="KW-0472">Membrane</keyword>
<feature type="compositionally biased region" description="Basic residues" evidence="1">
    <location>
        <begin position="115"/>
        <end position="130"/>
    </location>
</feature>